<gene>
    <name evidence="1" type="ORF">LCGC14_0908670</name>
</gene>
<sequence>MSVTTEEHPADVLCPTCGKPVENHRCRLCGATKTVNQVSGNIMWMRNGRLIAAFHDEKK</sequence>
<dbReference type="EMBL" id="LAZR01003008">
    <property type="protein sequence ID" value="KKN23062.1"/>
    <property type="molecule type" value="Genomic_DNA"/>
</dbReference>
<feature type="non-terminal residue" evidence="1">
    <location>
        <position position="59"/>
    </location>
</feature>
<protein>
    <submittedName>
        <fullName evidence="1">Uncharacterized protein</fullName>
    </submittedName>
</protein>
<reference evidence="1" key="1">
    <citation type="journal article" date="2015" name="Nature">
        <title>Complex archaea that bridge the gap between prokaryotes and eukaryotes.</title>
        <authorList>
            <person name="Spang A."/>
            <person name="Saw J.H."/>
            <person name="Jorgensen S.L."/>
            <person name="Zaremba-Niedzwiedzka K."/>
            <person name="Martijn J."/>
            <person name="Lind A.E."/>
            <person name="van Eijk R."/>
            <person name="Schleper C."/>
            <person name="Guy L."/>
            <person name="Ettema T.J."/>
        </authorList>
    </citation>
    <scope>NUCLEOTIDE SEQUENCE</scope>
</reference>
<comment type="caution">
    <text evidence="1">The sequence shown here is derived from an EMBL/GenBank/DDBJ whole genome shotgun (WGS) entry which is preliminary data.</text>
</comment>
<proteinExistence type="predicted"/>
<accession>A0A0F9PF04</accession>
<evidence type="ECO:0000313" key="1">
    <source>
        <dbReference type="EMBL" id="KKN23062.1"/>
    </source>
</evidence>
<dbReference type="AlphaFoldDB" id="A0A0F9PF04"/>
<name>A0A0F9PF04_9ZZZZ</name>
<organism evidence="1">
    <name type="scientific">marine sediment metagenome</name>
    <dbReference type="NCBI Taxonomy" id="412755"/>
    <lineage>
        <taxon>unclassified sequences</taxon>
        <taxon>metagenomes</taxon>
        <taxon>ecological metagenomes</taxon>
    </lineage>
</organism>